<feature type="domain" description="PA" evidence="3">
    <location>
        <begin position="213"/>
        <end position="279"/>
    </location>
</feature>
<gene>
    <name evidence="6" type="ORF">BDP27DRAFT_1421735</name>
</gene>
<evidence type="ECO:0000259" key="4">
    <source>
        <dbReference type="Pfam" id="PF04253"/>
    </source>
</evidence>
<evidence type="ECO:0000313" key="7">
    <source>
        <dbReference type="Proteomes" id="UP000772434"/>
    </source>
</evidence>
<dbReference type="Gene3D" id="1.20.930.40">
    <property type="entry name" value="Transferrin receptor-like, dimerisation domain"/>
    <property type="match status" value="1"/>
</dbReference>
<dbReference type="AlphaFoldDB" id="A0A9P5PSD9"/>
<dbReference type="Pfam" id="PF02225">
    <property type="entry name" value="PA"/>
    <property type="match status" value="1"/>
</dbReference>
<evidence type="ECO:0008006" key="8">
    <source>
        <dbReference type="Google" id="ProtNLM"/>
    </source>
</evidence>
<evidence type="ECO:0000256" key="1">
    <source>
        <dbReference type="ARBA" id="ARBA00005634"/>
    </source>
</evidence>
<feature type="domain" description="Transferrin receptor-like dimerisation" evidence="4">
    <location>
        <begin position="887"/>
        <end position="969"/>
    </location>
</feature>
<protein>
    <recommendedName>
        <fullName evidence="8">Zn-dependent exopeptidase</fullName>
    </recommendedName>
</protein>
<dbReference type="CDD" id="cd02121">
    <property type="entry name" value="PA_GCPII_like"/>
    <property type="match status" value="1"/>
</dbReference>
<dbReference type="Gene3D" id="3.40.630.10">
    <property type="entry name" value="Zn peptidases"/>
    <property type="match status" value="2"/>
</dbReference>
<keyword evidence="2" id="KW-1133">Transmembrane helix</keyword>
<dbReference type="PANTHER" id="PTHR10404:SF46">
    <property type="entry name" value="VACUOLAR PROTEIN SORTING-ASSOCIATED PROTEIN 70"/>
    <property type="match status" value="1"/>
</dbReference>
<proteinExistence type="inferred from homology"/>
<dbReference type="Gene3D" id="3.50.30.30">
    <property type="match status" value="1"/>
</dbReference>
<comment type="caution">
    <text evidence="6">The sequence shown here is derived from an EMBL/GenBank/DDBJ whole genome shotgun (WGS) entry which is preliminary data.</text>
</comment>
<keyword evidence="7" id="KW-1185">Reference proteome</keyword>
<dbReference type="SUPFAM" id="SSF47672">
    <property type="entry name" value="Transferrin receptor-like dimerisation domain"/>
    <property type="match status" value="1"/>
</dbReference>
<dbReference type="SUPFAM" id="SSF53187">
    <property type="entry name" value="Zn-dependent exopeptidases"/>
    <property type="match status" value="1"/>
</dbReference>
<feature type="transmembrane region" description="Helical" evidence="2">
    <location>
        <begin position="23"/>
        <end position="41"/>
    </location>
</feature>
<accession>A0A9P5PSD9</accession>
<dbReference type="Pfam" id="PF04389">
    <property type="entry name" value="Peptidase_M28"/>
    <property type="match status" value="1"/>
</dbReference>
<dbReference type="InterPro" id="IPR007484">
    <property type="entry name" value="Peptidase_M28"/>
</dbReference>
<dbReference type="PANTHER" id="PTHR10404">
    <property type="entry name" value="N-ACETYLATED-ALPHA-LINKED ACIDIC DIPEPTIDASE"/>
    <property type="match status" value="1"/>
</dbReference>
<evidence type="ECO:0000256" key="2">
    <source>
        <dbReference type="SAM" id="Phobius"/>
    </source>
</evidence>
<feature type="domain" description="Peptidase M28" evidence="5">
    <location>
        <begin position="391"/>
        <end position="520"/>
    </location>
</feature>
<dbReference type="GO" id="GO:0004180">
    <property type="term" value="F:carboxypeptidase activity"/>
    <property type="evidence" value="ECO:0007669"/>
    <property type="project" value="TreeGrafter"/>
</dbReference>
<dbReference type="InterPro" id="IPR036757">
    <property type="entry name" value="TFR-like_dimer_dom_sf"/>
</dbReference>
<dbReference type="InterPro" id="IPR039373">
    <property type="entry name" value="Peptidase_M28B"/>
</dbReference>
<sequence>MDPEKQPPSPSPIRRKRITARQLLTRLFCFLIVIYALRYITIAPKHGSTTFRWSGTEKERYLTTKEKEDLFLSIPNTGSATATAKLFSKHPHLAGSQQDYTDALSMLEFFQEELGIASPHEQPISNAGTPKSRARTIALTSRLGPRKPTAWVDVYYPLLDTPLDRSLDIVDDAGNSLWSADLREDGNAGDEDAAKYRDFIPAWLGLSGHGEGQGQLVYVNYGSYEDYEEVLATGQNLTGKIVIARYGGLFRGLKVKRAEELGAAAILIYSDTRDDGFVTVENDFAPYPDGPARNPTSVQRGSSMYLSNYPGDPTTPGWPAYDKAQRQDPTSIPGIPSLPISWANAQKLLEEIGDVYAGCGPDGQRKLSGKASTRDVKVVSHVDRKITPIWNTMAAIPGHVRDEVVIIGCHRDAWVLGAADPVSGTVSLSEVVRGLGALLREGWKPLRTILIASWDAEEYGLIGSTEYGEDFADWISEHAVAYLNVDVSSSGSLWGAIASPSLSHLIRRTAMDVPHPSGEQGKTLWDARKDEGPFKPFGPVEPNGELGVVALSNTQGVNNTVSPHRVVQIGKLRADADVMEAYETARKGRLIEKDGRNGTGVEPMGSGSDFTVFLQRLGVASSDQSFVTTPYDAPYHYHSIYDSMRWQEVYTDPGFKKHLAIAQHMGLLLLRLTDSIIIPLNTTQYTLELDGYLDEVEALLPSPNVQDETSLALTEFSNLRQSISQLQEASILLDIEKADAEEHFKELLSKMPSFPGNAHGSCKKQSPLSRRLKTWIKGIFGVDHQKHKEAFMIQSWESLLSGSESGEDEDRSIAGWLEHRLSRSIPDLPDIPNPPDIPDFPDIPNIPNVPDIPHPPSRPDSISPLSLVSNMTSSSPFPPIFEFIRAAKRVSRANRKLISFERGFIDAGGIKDREWYRHLVVAPGKWLGYGATTMPAITEAITIEKNTAAAMVESERLAQLLDAMSENLQV</sequence>
<comment type="similarity">
    <text evidence="1">Belongs to the peptidase M28 family. M28B subfamily.</text>
</comment>
<dbReference type="EMBL" id="JADNRY010000059">
    <property type="protein sequence ID" value="KAF9068546.1"/>
    <property type="molecule type" value="Genomic_DNA"/>
</dbReference>
<name>A0A9P5PSD9_9AGAR</name>
<dbReference type="Pfam" id="PF04253">
    <property type="entry name" value="TFR_dimer"/>
    <property type="match status" value="1"/>
</dbReference>
<keyword evidence="2" id="KW-0472">Membrane</keyword>
<reference evidence="6" key="1">
    <citation type="submission" date="2020-11" db="EMBL/GenBank/DDBJ databases">
        <authorList>
            <consortium name="DOE Joint Genome Institute"/>
            <person name="Ahrendt S."/>
            <person name="Riley R."/>
            <person name="Andreopoulos W."/>
            <person name="Labutti K."/>
            <person name="Pangilinan J."/>
            <person name="Ruiz-Duenas F.J."/>
            <person name="Barrasa J.M."/>
            <person name="Sanchez-Garcia M."/>
            <person name="Camarero S."/>
            <person name="Miyauchi S."/>
            <person name="Serrano A."/>
            <person name="Linde D."/>
            <person name="Babiker R."/>
            <person name="Drula E."/>
            <person name="Ayuso-Fernandez I."/>
            <person name="Pacheco R."/>
            <person name="Padilla G."/>
            <person name="Ferreira P."/>
            <person name="Barriuso J."/>
            <person name="Kellner H."/>
            <person name="Castanera R."/>
            <person name="Alfaro M."/>
            <person name="Ramirez L."/>
            <person name="Pisabarro A.G."/>
            <person name="Kuo A."/>
            <person name="Tritt A."/>
            <person name="Lipzen A."/>
            <person name="He G."/>
            <person name="Yan M."/>
            <person name="Ng V."/>
            <person name="Cullen D."/>
            <person name="Martin F."/>
            <person name="Rosso M.-N."/>
            <person name="Henrissat B."/>
            <person name="Hibbett D."/>
            <person name="Martinez A.T."/>
            <person name="Grigoriev I.V."/>
        </authorList>
    </citation>
    <scope>NUCLEOTIDE SEQUENCE</scope>
    <source>
        <strain evidence="6">AH 40177</strain>
    </source>
</reference>
<organism evidence="6 7">
    <name type="scientific">Rhodocollybia butyracea</name>
    <dbReference type="NCBI Taxonomy" id="206335"/>
    <lineage>
        <taxon>Eukaryota</taxon>
        <taxon>Fungi</taxon>
        <taxon>Dikarya</taxon>
        <taxon>Basidiomycota</taxon>
        <taxon>Agaricomycotina</taxon>
        <taxon>Agaricomycetes</taxon>
        <taxon>Agaricomycetidae</taxon>
        <taxon>Agaricales</taxon>
        <taxon>Marasmiineae</taxon>
        <taxon>Omphalotaceae</taxon>
        <taxon>Rhodocollybia</taxon>
    </lineage>
</organism>
<evidence type="ECO:0000313" key="6">
    <source>
        <dbReference type="EMBL" id="KAF9068546.1"/>
    </source>
</evidence>
<evidence type="ECO:0000259" key="5">
    <source>
        <dbReference type="Pfam" id="PF04389"/>
    </source>
</evidence>
<dbReference type="InterPro" id="IPR046450">
    <property type="entry name" value="PA_dom_sf"/>
</dbReference>
<dbReference type="InterPro" id="IPR003137">
    <property type="entry name" value="PA_domain"/>
</dbReference>
<dbReference type="SUPFAM" id="SSF52025">
    <property type="entry name" value="PA domain"/>
    <property type="match status" value="1"/>
</dbReference>
<dbReference type="InterPro" id="IPR007365">
    <property type="entry name" value="TFR-like_dimer_dom"/>
</dbReference>
<dbReference type="FunFam" id="3.40.630.10:FF:000101">
    <property type="entry name" value="N-acetylated alpha-linked acidic dipeptidase like 1"/>
    <property type="match status" value="1"/>
</dbReference>
<dbReference type="Proteomes" id="UP000772434">
    <property type="component" value="Unassembled WGS sequence"/>
</dbReference>
<keyword evidence="2" id="KW-0812">Transmembrane</keyword>
<dbReference type="OrthoDB" id="5841748at2759"/>
<evidence type="ECO:0000259" key="3">
    <source>
        <dbReference type="Pfam" id="PF02225"/>
    </source>
</evidence>
<dbReference type="CDD" id="cd08022">
    <property type="entry name" value="M28_PSMA_like"/>
    <property type="match status" value="1"/>
</dbReference>